<accession>A0A1D3D343</accession>
<comment type="caution">
    <text evidence="1">The sequence shown here is derived from an EMBL/GenBank/DDBJ whole genome shotgun (WGS) entry which is preliminary data.</text>
</comment>
<dbReference type="Proteomes" id="UP000095192">
    <property type="component" value="Unassembled WGS sequence"/>
</dbReference>
<proteinExistence type="predicted"/>
<keyword evidence="2" id="KW-1185">Reference proteome</keyword>
<gene>
    <name evidence="1" type="ORF">cyc_01585</name>
</gene>
<evidence type="ECO:0000313" key="1">
    <source>
        <dbReference type="EMBL" id="OEH77867.1"/>
    </source>
</evidence>
<dbReference type="AlphaFoldDB" id="A0A1D3D343"/>
<sequence length="89" mass="9987">MIPMAWLFGEGGSPPIYGIARLSILSVFRLPVSAKVLQPSRLLWKLWEDTAWLPGSGRLTAGGLQRIHNWTIPSEAHLLWRRAIQKALS</sequence>
<evidence type="ECO:0000313" key="2">
    <source>
        <dbReference type="Proteomes" id="UP000095192"/>
    </source>
</evidence>
<name>A0A1D3D343_9EIME</name>
<dbReference type="EMBL" id="JROU02000948">
    <property type="protein sequence ID" value="OEH77867.1"/>
    <property type="molecule type" value="Genomic_DNA"/>
</dbReference>
<dbReference type="VEuPathDB" id="ToxoDB:cyc_01585"/>
<organism evidence="1 2">
    <name type="scientific">Cyclospora cayetanensis</name>
    <dbReference type="NCBI Taxonomy" id="88456"/>
    <lineage>
        <taxon>Eukaryota</taxon>
        <taxon>Sar</taxon>
        <taxon>Alveolata</taxon>
        <taxon>Apicomplexa</taxon>
        <taxon>Conoidasida</taxon>
        <taxon>Coccidia</taxon>
        <taxon>Eucoccidiorida</taxon>
        <taxon>Eimeriorina</taxon>
        <taxon>Eimeriidae</taxon>
        <taxon>Cyclospora</taxon>
    </lineage>
</organism>
<reference evidence="1 2" key="1">
    <citation type="journal article" date="2016" name="BMC Genomics">
        <title>Comparative genomics reveals Cyclospora cayetanensis possesses coccidia-like metabolism and invasion components but unique surface antigens.</title>
        <authorList>
            <person name="Liu S."/>
            <person name="Wang L."/>
            <person name="Zheng H."/>
            <person name="Xu Z."/>
            <person name="Roellig D.M."/>
            <person name="Li N."/>
            <person name="Frace M.A."/>
            <person name="Tang K."/>
            <person name="Arrowood M.J."/>
            <person name="Moss D.M."/>
            <person name="Zhang L."/>
            <person name="Feng Y."/>
            <person name="Xiao L."/>
        </authorList>
    </citation>
    <scope>NUCLEOTIDE SEQUENCE [LARGE SCALE GENOMIC DNA]</scope>
    <source>
        <strain evidence="1 2">CHN_HEN01</strain>
    </source>
</reference>
<protein>
    <submittedName>
        <fullName evidence="1">Uncharacterized protein</fullName>
    </submittedName>
</protein>
<dbReference type="InParanoid" id="A0A1D3D343"/>